<dbReference type="GO" id="GO:0005254">
    <property type="term" value="F:chloride channel activity"/>
    <property type="evidence" value="ECO:0007669"/>
    <property type="project" value="UniProtKB-KW"/>
</dbReference>
<dbReference type="InterPro" id="IPR036734">
    <property type="entry name" value="Neur_chan_lig-bd_sf"/>
</dbReference>
<dbReference type="InterPro" id="IPR018000">
    <property type="entry name" value="Neurotransmitter_ion_chnl_CS"/>
</dbReference>
<evidence type="ECO:0000256" key="2">
    <source>
        <dbReference type="ARBA" id="ARBA00022448"/>
    </source>
</evidence>
<dbReference type="Proteomes" id="UP000676336">
    <property type="component" value="Unassembled WGS sequence"/>
</dbReference>
<dbReference type="GO" id="GO:0045211">
    <property type="term" value="C:postsynaptic membrane"/>
    <property type="evidence" value="ECO:0007669"/>
    <property type="project" value="UniProtKB-SubCell"/>
</dbReference>
<evidence type="ECO:0000313" key="22">
    <source>
        <dbReference type="EMBL" id="CAF2104491.1"/>
    </source>
</evidence>
<keyword evidence="12" id="KW-0869">Chloride channel</keyword>
<protein>
    <recommendedName>
        <fullName evidence="19">Gamma-aminobutyric acid receptor subunit beta</fullName>
    </recommendedName>
</protein>
<evidence type="ECO:0000256" key="19">
    <source>
        <dbReference type="ARBA" id="ARBA00071250"/>
    </source>
</evidence>
<keyword evidence="2 20" id="KW-0813">Transport</keyword>
<evidence type="ECO:0000256" key="8">
    <source>
        <dbReference type="ARBA" id="ARBA00023065"/>
    </source>
</evidence>
<comment type="caution">
    <text evidence="22">The sequence shown here is derived from an EMBL/GenBank/DDBJ whole genome shotgun (WGS) entry which is preliminary data.</text>
</comment>
<evidence type="ECO:0000256" key="4">
    <source>
        <dbReference type="ARBA" id="ARBA00022692"/>
    </source>
</evidence>
<keyword evidence="8 20" id="KW-0406">Ion transport</keyword>
<dbReference type="Pfam" id="PF02931">
    <property type="entry name" value="Neur_chan_LBD"/>
    <property type="match status" value="1"/>
</dbReference>
<dbReference type="SUPFAM" id="SSF63712">
    <property type="entry name" value="Nicotinic receptor ligand binding domain-like"/>
    <property type="match status" value="1"/>
</dbReference>
<evidence type="ECO:0000256" key="20">
    <source>
        <dbReference type="RuleBase" id="RU000687"/>
    </source>
</evidence>
<keyword evidence="11" id="KW-0675">Receptor</keyword>
<dbReference type="AlphaFoldDB" id="A0A816TR93"/>
<feature type="signal peptide" evidence="20">
    <location>
        <begin position="1"/>
        <end position="17"/>
    </location>
</feature>
<keyword evidence="6" id="KW-1133">Transmembrane helix</keyword>
<feature type="domain" description="Neurotransmitter-gated ion-channel ligand-binding" evidence="21">
    <location>
        <begin position="34"/>
        <end position="210"/>
    </location>
</feature>
<feature type="chain" id="PRO_5035957166" description="Gamma-aminobutyric acid receptor subunit beta" evidence="20">
    <location>
        <begin position="18"/>
        <end position="226"/>
    </location>
</feature>
<proteinExistence type="inferred from homology"/>
<dbReference type="GO" id="GO:0034707">
    <property type="term" value="C:chloride channel complex"/>
    <property type="evidence" value="ECO:0007669"/>
    <property type="project" value="UniProtKB-KW"/>
</dbReference>
<dbReference type="PANTHER" id="PTHR18945">
    <property type="entry name" value="NEUROTRANSMITTER GATED ION CHANNEL"/>
    <property type="match status" value="1"/>
</dbReference>
<keyword evidence="13" id="KW-0325">Glycoprotein</keyword>
<evidence type="ECO:0000256" key="13">
    <source>
        <dbReference type="ARBA" id="ARBA00023180"/>
    </source>
</evidence>
<dbReference type="Gene3D" id="2.70.170.10">
    <property type="entry name" value="Neurotransmitter-gated ion-channel ligand-binding domain"/>
    <property type="match status" value="1"/>
</dbReference>
<evidence type="ECO:0000256" key="16">
    <source>
        <dbReference type="ARBA" id="ARBA00023286"/>
    </source>
</evidence>
<evidence type="ECO:0000256" key="10">
    <source>
        <dbReference type="ARBA" id="ARBA00023157"/>
    </source>
</evidence>
<evidence type="ECO:0000256" key="15">
    <source>
        <dbReference type="ARBA" id="ARBA00023257"/>
    </source>
</evidence>
<keyword evidence="4" id="KW-0812">Transmembrane</keyword>
<name>A0A816TR93_9BILA</name>
<evidence type="ECO:0000256" key="3">
    <source>
        <dbReference type="ARBA" id="ARBA00022475"/>
    </source>
</evidence>
<keyword evidence="10" id="KW-1015">Disulfide bond</keyword>
<evidence type="ECO:0000256" key="5">
    <source>
        <dbReference type="ARBA" id="ARBA00022729"/>
    </source>
</evidence>
<dbReference type="EMBL" id="CAJNRE010011732">
    <property type="protein sequence ID" value="CAF2104491.1"/>
    <property type="molecule type" value="Genomic_DNA"/>
</dbReference>
<evidence type="ECO:0000256" key="6">
    <source>
        <dbReference type="ARBA" id="ARBA00022989"/>
    </source>
</evidence>
<accession>A0A816TR93</accession>
<keyword evidence="9" id="KW-0472">Membrane</keyword>
<evidence type="ECO:0000256" key="7">
    <source>
        <dbReference type="ARBA" id="ARBA00023018"/>
    </source>
</evidence>
<keyword evidence="5 20" id="KW-0732">Signal</keyword>
<reference evidence="22" key="1">
    <citation type="submission" date="2021-02" db="EMBL/GenBank/DDBJ databases">
        <authorList>
            <person name="Nowell W R."/>
        </authorList>
    </citation>
    <scope>NUCLEOTIDE SEQUENCE</scope>
</reference>
<keyword evidence="17 20" id="KW-0407">Ion channel</keyword>
<dbReference type="Proteomes" id="UP000663824">
    <property type="component" value="Unassembled WGS sequence"/>
</dbReference>
<dbReference type="PROSITE" id="PS00236">
    <property type="entry name" value="NEUROTR_ION_CHANNEL"/>
    <property type="match status" value="1"/>
</dbReference>
<comment type="similarity">
    <text evidence="1">Belongs to the ligand-gated ion channel (TC 1.A.9) family. Gamma-aminobutyric acid receptor (TC 1.A.9.5) subfamily.</text>
</comment>
<evidence type="ECO:0000256" key="17">
    <source>
        <dbReference type="ARBA" id="ARBA00023303"/>
    </source>
</evidence>
<keyword evidence="14" id="KW-0868">Chloride</keyword>
<evidence type="ECO:0000259" key="21">
    <source>
        <dbReference type="Pfam" id="PF02931"/>
    </source>
</evidence>
<dbReference type="InterPro" id="IPR006201">
    <property type="entry name" value="Neur_channel"/>
</dbReference>
<evidence type="ECO:0000256" key="1">
    <source>
        <dbReference type="ARBA" id="ARBA00010180"/>
    </source>
</evidence>
<dbReference type="EMBL" id="CAJOBI010004743">
    <property type="protein sequence ID" value="CAF4011958.1"/>
    <property type="molecule type" value="Genomic_DNA"/>
</dbReference>
<gene>
    <name evidence="22" type="ORF">MBJ925_LOCUS23009</name>
    <name evidence="23" type="ORF">SMN809_LOCUS12520</name>
</gene>
<evidence type="ECO:0000256" key="9">
    <source>
        <dbReference type="ARBA" id="ARBA00023136"/>
    </source>
</evidence>
<evidence type="ECO:0000256" key="11">
    <source>
        <dbReference type="ARBA" id="ARBA00023170"/>
    </source>
</evidence>
<dbReference type="PRINTS" id="PR00252">
    <property type="entry name" value="NRIONCHANNEL"/>
</dbReference>
<evidence type="ECO:0000256" key="18">
    <source>
        <dbReference type="ARBA" id="ARBA00034104"/>
    </source>
</evidence>
<dbReference type="GO" id="GO:0004888">
    <property type="term" value="F:transmembrane signaling receptor activity"/>
    <property type="evidence" value="ECO:0007669"/>
    <property type="project" value="InterPro"/>
</dbReference>
<sequence length="226" mass="26559">MWYLFILNIVFLQPIHILSLNETCWPTANNLTCVLNDLLYGYNKQLRPNHSGDPLQVQVYLMIITLGPIVELDMSFTMNLFFRQVWTDERLTLPNKISNVAVSTKLLSAIWKPDTYFLNSHSGYLHTTPTLNHLLRILENGRLLYSSRLTIKAYCSMFLRRYPLDVQTCSLILSSYAYGTRDVIYDWKVDEHNGVELERLKLSQFDLFSYKISKREIRLTDRMYSI</sequence>
<dbReference type="GO" id="GO:0005230">
    <property type="term" value="F:extracellular ligand-gated monoatomic ion channel activity"/>
    <property type="evidence" value="ECO:0007669"/>
    <property type="project" value="InterPro"/>
</dbReference>
<keyword evidence="16" id="KW-1071">Ligand-gated ion channel</keyword>
<keyword evidence="15" id="KW-0628">Postsynaptic cell membrane</keyword>
<organism evidence="22 24">
    <name type="scientific">Rotaria magnacalcarata</name>
    <dbReference type="NCBI Taxonomy" id="392030"/>
    <lineage>
        <taxon>Eukaryota</taxon>
        <taxon>Metazoa</taxon>
        <taxon>Spiralia</taxon>
        <taxon>Gnathifera</taxon>
        <taxon>Rotifera</taxon>
        <taxon>Eurotatoria</taxon>
        <taxon>Bdelloidea</taxon>
        <taxon>Philodinida</taxon>
        <taxon>Philodinidae</taxon>
        <taxon>Rotaria</taxon>
    </lineage>
</organism>
<evidence type="ECO:0000313" key="24">
    <source>
        <dbReference type="Proteomes" id="UP000663824"/>
    </source>
</evidence>
<keyword evidence="7" id="KW-0770">Synapse</keyword>
<dbReference type="FunFam" id="2.70.170.10:FF:000021">
    <property type="entry name" value="Gamma-aminobutyric acid receptor isoform 3b"/>
    <property type="match status" value="1"/>
</dbReference>
<evidence type="ECO:0000256" key="12">
    <source>
        <dbReference type="ARBA" id="ARBA00023173"/>
    </source>
</evidence>
<dbReference type="InterPro" id="IPR006202">
    <property type="entry name" value="Neur_chan_lig-bd"/>
</dbReference>
<evidence type="ECO:0000313" key="23">
    <source>
        <dbReference type="EMBL" id="CAF4011958.1"/>
    </source>
</evidence>
<keyword evidence="3" id="KW-1003">Cell membrane</keyword>
<comment type="subcellular location">
    <subcellularLocation>
        <location evidence="18">Postsynaptic cell membrane</location>
        <topology evidence="18">Multi-pass membrane protein</topology>
    </subcellularLocation>
</comment>
<evidence type="ECO:0000256" key="14">
    <source>
        <dbReference type="ARBA" id="ARBA00023214"/>
    </source>
</evidence>